<evidence type="ECO:0000256" key="3">
    <source>
        <dbReference type="ARBA" id="ARBA00023186"/>
    </source>
</evidence>
<reference evidence="9" key="1">
    <citation type="submission" date="2017-01" db="EMBL/GenBank/DDBJ databases">
        <authorList>
            <person name="Varghese N."/>
            <person name="Submissions S."/>
        </authorList>
    </citation>
    <scope>NUCLEOTIDE SEQUENCE [LARGE SCALE GENOMIC DNA]</scope>
    <source>
        <strain evidence="9">CGMCC 1.7737</strain>
    </source>
</reference>
<accession>A0A1N6XTX7</accession>
<evidence type="ECO:0000313" key="9">
    <source>
        <dbReference type="Proteomes" id="UP000186914"/>
    </source>
</evidence>
<organism evidence="8 9">
    <name type="scientific">Haladaptatus litoreus</name>
    <dbReference type="NCBI Taxonomy" id="553468"/>
    <lineage>
        <taxon>Archaea</taxon>
        <taxon>Methanobacteriati</taxon>
        <taxon>Methanobacteriota</taxon>
        <taxon>Stenosarchaea group</taxon>
        <taxon>Halobacteria</taxon>
        <taxon>Halobacteriales</taxon>
        <taxon>Haladaptataceae</taxon>
        <taxon>Haladaptatus</taxon>
    </lineage>
</organism>
<dbReference type="Gene3D" id="3.40.50.300">
    <property type="entry name" value="P-loop containing nucleotide triphosphate hydrolases"/>
    <property type="match status" value="1"/>
</dbReference>
<keyword evidence="9" id="KW-1185">Reference proteome</keyword>
<dbReference type="AlphaFoldDB" id="A0A1N6XTX7"/>
<dbReference type="PANTHER" id="PTHR43603">
    <property type="entry name" value="COBW DOMAIN-CONTAINING PROTEIN DDB_G0274527"/>
    <property type="match status" value="1"/>
</dbReference>
<dbReference type="PANTHER" id="PTHR43603:SF1">
    <property type="entry name" value="ZINC-REGULATED GTPASE METALLOPROTEIN ACTIVATOR 1"/>
    <property type="match status" value="1"/>
</dbReference>
<dbReference type="EMBL" id="FTNO01000001">
    <property type="protein sequence ID" value="SIR05787.1"/>
    <property type="molecule type" value="Genomic_DNA"/>
</dbReference>
<name>A0A1N6XTX7_9EURY</name>
<keyword evidence="3" id="KW-0143">Chaperone</keyword>
<dbReference type="Pfam" id="PF02492">
    <property type="entry name" value="cobW"/>
    <property type="match status" value="1"/>
</dbReference>
<dbReference type="InterPro" id="IPR003495">
    <property type="entry name" value="CobW/HypB/UreG_nucleotide-bd"/>
</dbReference>
<keyword evidence="2" id="KW-0378">Hydrolase</keyword>
<evidence type="ECO:0000256" key="5">
    <source>
        <dbReference type="ARBA" id="ARBA00049117"/>
    </source>
</evidence>
<dbReference type="SUPFAM" id="SSF90002">
    <property type="entry name" value="Hypothetical protein YjiA, C-terminal domain"/>
    <property type="match status" value="1"/>
</dbReference>
<evidence type="ECO:0000313" key="8">
    <source>
        <dbReference type="EMBL" id="SIR05787.1"/>
    </source>
</evidence>
<feature type="region of interest" description="Disordered" evidence="6">
    <location>
        <begin position="253"/>
        <end position="274"/>
    </location>
</feature>
<keyword evidence="1" id="KW-0547">Nucleotide-binding</keyword>
<protein>
    <submittedName>
        <fullName evidence="8">GTPase, G3E family</fullName>
    </submittedName>
</protein>
<gene>
    <name evidence="8" type="ORF">SAMN05421858_1274</name>
</gene>
<comment type="catalytic activity">
    <reaction evidence="5">
        <text>GTP + H2O = GDP + phosphate + H(+)</text>
        <dbReference type="Rhea" id="RHEA:19669"/>
        <dbReference type="ChEBI" id="CHEBI:15377"/>
        <dbReference type="ChEBI" id="CHEBI:15378"/>
        <dbReference type="ChEBI" id="CHEBI:37565"/>
        <dbReference type="ChEBI" id="CHEBI:43474"/>
        <dbReference type="ChEBI" id="CHEBI:58189"/>
    </reaction>
    <physiologicalReaction direction="left-to-right" evidence="5">
        <dbReference type="Rhea" id="RHEA:19670"/>
    </physiologicalReaction>
</comment>
<dbReference type="InterPro" id="IPR027417">
    <property type="entry name" value="P-loop_NTPase"/>
</dbReference>
<dbReference type="InterPro" id="IPR036627">
    <property type="entry name" value="CobW-likC_sf"/>
</dbReference>
<dbReference type="SMART" id="SM00833">
    <property type="entry name" value="CobW_C"/>
    <property type="match status" value="1"/>
</dbReference>
<dbReference type="InterPro" id="IPR051927">
    <property type="entry name" value="Zn_Chap_cDPG_Synth"/>
</dbReference>
<evidence type="ECO:0000256" key="2">
    <source>
        <dbReference type="ARBA" id="ARBA00022801"/>
    </source>
</evidence>
<dbReference type="GO" id="GO:0016787">
    <property type="term" value="F:hydrolase activity"/>
    <property type="evidence" value="ECO:0007669"/>
    <property type="project" value="UniProtKB-KW"/>
</dbReference>
<dbReference type="Gene3D" id="3.30.1220.10">
    <property type="entry name" value="CobW-like, C-terminal domain"/>
    <property type="match status" value="1"/>
</dbReference>
<feature type="domain" description="CobW C-terminal" evidence="7">
    <location>
        <begin position="281"/>
        <end position="371"/>
    </location>
</feature>
<dbReference type="GO" id="GO:0000166">
    <property type="term" value="F:nucleotide binding"/>
    <property type="evidence" value="ECO:0007669"/>
    <property type="project" value="UniProtKB-KW"/>
</dbReference>
<dbReference type="Pfam" id="PF07683">
    <property type="entry name" value="CobW_C"/>
    <property type="match status" value="1"/>
</dbReference>
<evidence type="ECO:0000259" key="7">
    <source>
        <dbReference type="SMART" id="SM00833"/>
    </source>
</evidence>
<evidence type="ECO:0000256" key="1">
    <source>
        <dbReference type="ARBA" id="ARBA00022741"/>
    </source>
</evidence>
<dbReference type="InterPro" id="IPR011629">
    <property type="entry name" value="CobW-like_C"/>
</dbReference>
<dbReference type="CDD" id="cd03112">
    <property type="entry name" value="CobW-like"/>
    <property type="match status" value="1"/>
</dbReference>
<proteinExistence type="inferred from homology"/>
<sequence length="391" mass="43173">MPIAIPKQTDTETMGDERIPITVVTGCLGAGKTTLINHVLDDPGDRSVAVVVNDVGEVNVDTELIQGATDDIVDLSNGCLCCQLQDDLRLTLALLRDSREFDCLLIEASGVSEPIPLARTLLGMDDEEVDPTDEYRLDTMVSVVDSVGFANAFDTETGQLRDAGAGSQRPLTDVLVETVEFCDLLLLNKCDVLPEDSLDEVEALVRELQPNAELIRTIDAAVPPETILETDRFDFEEARRSPGWKHALASARSTDHDVEHDHGEHSHREHDAETESVADRIETLVYERERPFHPDRLNAWLDDWDGSIARTKGVCWIAGWDDDAMGLNQAGPSVRCGSLGEWNPDERTTRLVLIGTDIDEDSVTAALDRCLVRPDEGDVSRKPERGPFPRR</sequence>
<dbReference type="Proteomes" id="UP000186914">
    <property type="component" value="Unassembled WGS sequence"/>
</dbReference>
<evidence type="ECO:0000256" key="4">
    <source>
        <dbReference type="ARBA" id="ARBA00034320"/>
    </source>
</evidence>
<comment type="similarity">
    <text evidence="4">Belongs to the SIMIBI class G3E GTPase family. ZNG1 subfamily.</text>
</comment>
<dbReference type="SUPFAM" id="SSF52540">
    <property type="entry name" value="P-loop containing nucleoside triphosphate hydrolases"/>
    <property type="match status" value="1"/>
</dbReference>
<evidence type="ECO:0000256" key="6">
    <source>
        <dbReference type="SAM" id="MobiDB-lite"/>
    </source>
</evidence>